<feature type="transmembrane region" description="Helical" evidence="8">
    <location>
        <begin position="776"/>
        <end position="797"/>
    </location>
</feature>
<evidence type="ECO:0000256" key="1">
    <source>
        <dbReference type="ARBA" id="ARBA00000085"/>
    </source>
</evidence>
<dbReference type="InterPro" id="IPR004358">
    <property type="entry name" value="Sig_transdc_His_kin-like_C"/>
</dbReference>
<keyword evidence="8" id="KW-0472">Membrane</keyword>
<name>A0A2T3HKB8_9SPHI</name>
<dbReference type="InterPro" id="IPR013783">
    <property type="entry name" value="Ig-like_fold"/>
</dbReference>
<evidence type="ECO:0000259" key="12">
    <source>
        <dbReference type="PROSITE" id="PS50110"/>
    </source>
</evidence>
<dbReference type="CDD" id="cd17574">
    <property type="entry name" value="REC_OmpR"/>
    <property type="match status" value="1"/>
</dbReference>
<dbReference type="InterPro" id="IPR011006">
    <property type="entry name" value="CheY-like_superfamily"/>
</dbReference>
<feature type="domain" description="HTH araC/xylS-type" evidence="10">
    <location>
        <begin position="1227"/>
        <end position="1326"/>
    </location>
</feature>
<dbReference type="GO" id="GO:0043565">
    <property type="term" value="F:sequence-specific DNA binding"/>
    <property type="evidence" value="ECO:0007669"/>
    <property type="project" value="InterPro"/>
</dbReference>
<dbReference type="PRINTS" id="PR00344">
    <property type="entry name" value="BCTRLSENSOR"/>
</dbReference>
<dbReference type="PANTHER" id="PTHR43547">
    <property type="entry name" value="TWO-COMPONENT HISTIDINE KINASE"/>
    <property type="match status" value="1"/>
</dbReference>
<dbReference type="SUPFAM" id="SSF47384">
    <property type="entry name" value="Homodimeric domain of signal transducing histidine kinase"/>
    <property type="match status" value="1"/>
</dbReference>
<dbReference type="CDD" id="cd00082">
    <property type="entry name" value="HisKA"/>
    <property type="match status" value="1"/>
</dbReference>
<keyword evidence="6" id="KW-0804">Transcription</keyword>
<dbReference type="SMART" id="SM00342">
    <property type="entry name" value="HTH_ARAC"/>
    <property type="match status" value="1"/>
</dbReference>
<dbReference type="Gene3D" id="1.10.287.130">
    <property type="match status" value="1"/>
</dbReference>
<dbReference type="InterPro" id="IPR036890">
    <property type="entry name" value="HATPase_C_sf"/>
</dbReference>
<dbReference type="InterPro" id="IPR015943">
    <property type="entry name" value="WD40/YVTN_repeat-like_dom_sf"/>
</dbReference>
<evidence type="ECO:0000256" key="7">
    <source>
        <dbReference type="PROSITE-ProRule" id="PRU00169"/>
    </source>
</evidence>
<feature type="chain" id="PRO_5015748162" description="histidine kinase" evidence="9">
    <location>
        <begin position="21"/>
        <end position="1332"/>
    </location>
</feature>
<keyword evidence="9" id="KW-0732">Signal</keyword>
<dbReference type="Gene3D" id="2.130.10.10">
    <property type="entry name" value="YVTN repeat-like/Quinoprotein amine dehydrogenase"/>
    <property type="match status" value="4"/>
</dbReference>
<dbReference type="Pfam" id="PF00512">
    <property type="entry name" value="HisKA"/>
    <property type="match status" value="1"/>
</dbReference>
<dbReference type="PROSITE" id="PS01124">
    <property type="entry name" value="HTH_ARAC_FAMILY_2"/>
    <property type="match status" value="1"/>
</dbReference>
<proteinExistence type="predicted"/>
<dbReference type="PROSITE" id="PS00041">
    <property type="entry name" value="HTH_ARAC_FAMILY_1"/>
    <property type="match status" value="1"/>
</dbReference>
<dbReference type="SMART" id="SM00388">
    <property type="entry name" value="HisKA"/>
    <property type="match status" value="1"/>
</dbReference>
<evidence type="ECO:0000256" key="4">
    <source>
        <dbReference type="ARBA" id="ARBA00023015"/>
    </source>
</evidence>
<dbReference type="Pfam" id="PF12833">
    <property type="entry name" value="HTH_18"/>
    <property type="match status" value="1"/>
</dbReference>
<gene>
    <name evidence="13" type="ORF">C7T94_09550</name>
</gene>
<keyword evidence="4" id="KW-0805">Transcription regulation</keyword>
<dbReference type="InterPro" id="IPR011110">
    <property type="entry name" value="Reg_prop"/>
</dbReference>
<dbReference type="Pfam" id="PF07495">
    <property type="entry name" value="Y_Y_Y"/>
    <property type="match status" value="1"/>
</dbReference>
<evidence type="ECO:0000259" key="10">
    <source>
        <dbReference type="PROSITE" id="PS01124"/>
    </source>
</evidence>
<dbReference type="Gene3D" id="3.30.565.10">
    <property type="entry name" value="Histidine kinase-like ATPase, C-terminal domain"/>
    <property type="match status" value="1"/>
</dbReference>
<dbReference type="SUPFAM" id="SSF63829">
    <property type="entry name" value="Calcium-dependent phosphotriesterase"/>
    <property type="match status" value="3"/>
</dbReference>
<dbReference type="InterPro" id="IPR003661">
    <property type="entry name" value="HisK_dim/P_dom"/>
</dbReference>
<feature type="domain" description="Histidine kinase" evidence="11">
    <location>
        <begin position="834"/>
        <end position="1056"/>
    </location>
</feature>
<dbReference type="GO" id="GO:0000155">
    <property type="term" value="F:phosphorelay sensor kinase activity"/>
    <property type="evidence" value="ECO:0007669"/>
    <property type="project" value="InterPro"/>
</dbReference>
<dbReference type="InterPro" id="IPR001789">
    <property type="entry name" value="Sig_transdc_resp-reg_receiver"/>
</dbReference>
<evidence type="ECO:0000256" key="5">
    <source>
        <dbReference type="ARBA" id="ARBA00023125"/>
    </source>
</evidence>
<evidence type="ECO:0000256" key="6">
    <source>
        <dbReference type="ARBA" id="ARBA00023163"/>
    </source>
</evidence>
<comment type="catalytic activity">
    <reaction evidence="1">
        <text>ATP + protein L-histidine = ADP + protein N-phospho-L-histidine.</text>
        <dbReference type="EC" id="2.7.13.3"/>
    </reaction>
</comment>
<dbReference type="InterPro" id="IPR011123">
    <property type="entry name" value="Y_Y_Y"/>
</dbReference>
<dbReference type="Proteomes" id="UP000240912">
    <property type="component" value="Unassembled WGS sequence"/>
</dbReference>
<dbReference type="SUPFAM" id="SSF52172">
    <property type="entry name" value="CheY-like"/>
    <property type="match status" value="1"/>
</dbReference>
<dbReference type="FunFam" id="2.60.40.10:FF:000791">
    <property type="entry name" value="Two-component system sensor histidine kinase/response regulator"/>
    <property type="match status" value="1"/>
</dbReference>
<dbReference type="FunFam" id="1.10.287.130:FF:000045">
    <property type="entry name" value="Two-component system sensor histidine kinase/response regulator"/>
    <property type="match status" value="1"/>
</dbReference>
<organism evidence="13 14">
    <name type="scientific">Pedobacter yulinensis</name>
    <dbReference type="NCBI Taxonomy" id="2126353"/>
    <lineage>
        <taxon>Bacteria</taxon>
        <taxon>Pseudomonadati</taxon>
        <taxon>Bacteroidota</taxon>
        <taxon>Sphingobacteriia</taxon>
        <taxon>Sphingobacteriales</taxon>
        <taxon>Sphingobacteriaceae</taxon>
        <taxon>Pedobacter</taxon>
    </lineage>
</organism>
<dbReference type="RefSeq" id="WP_107215128.1">
    <property type="nucleotide sequence ID" value="NZ_KZ686269.1"/>
</dbReference>
<dbReference type="InterPro" id="IPR005467">
    <property type="entry name" value="His_kinase_dom"/>
</dbReference>
<dbReference type="Pfam" id="PF02518">
    <property type="entry name" value="HATPase_c"/>
    <property type="match status" value="1"/>
</dbReference>
<dbReference type="Gene3D" id="2.60.40.10">
    <property type="entry name" value="Immunoglobulins"/>
    <property type="match status" value="1"/>
</dbReference>
<dbReference type="InterPro" id="IPR009057">
    <property type="entry name" value="Homeodomain-like_sf"/>
</dbReference>
<protein>
    <recommendedName>
        <fullName evidence="2">histidine kinase</fullName>
        <ecNumber evidence="2">2.7.13.3</ecNumber>
    </recommendedName>
</protein>
<dbReference type="SMART" id="SM00387">
    <property type="entry name" value="HATPase_c"/>
    <property type="match status" value="1"/>
</dbReference>
<evidence type="ECO:0000256" key="3">
    <source>
        <dbReference type="ARBA" id="ARBA00022553"/>
    </source>
</evidence>
<dbReference type="InterPro" id="IPR018060">
    <property type="entry name" value="HTH_AraC"/>
</dbReference>
<dbReference type="InterPro" id="IPR036097">
    <property type="entry name" value="HisK_dim/P_sf"/>
</dbReference>
<dbReference type="Pfam" id="PF07494">
    <property type="entry name" value="Reg_prop"/>
    <property type="match status" value="8"/>
</dbReference>
<feature type="signal peptide" evidence="9">
    <location>
        <begin position="1"/>
        <end position="20"/>
    </location>
</feature>
<keyword evidence="5" id="KW-0238">DNA-binding</keyword>
<keyword evidence="14" id="KW-1185">Reference proteome</keyword>
<dbReference type="SUPFAM" id="SSF46689">
    <property type="entry name" value="Homeodomain-like"/>
    <property type="match status" value="1"/>
</dbReference>
<evidence type="ECO:0000256" key="2">
    <source>
        <dbReference type="ARBA" id="ARBA00012438"/>
    </source>
</evidence>
<evidence type="ECO:0000256" key="8">
    <source>
        <dbReference type="SAM" id="Phobius"/>
    </source>
</evidence>
<keyword evidence="8" id="KW-1133">Transmembrane helix</keyword>
<accession>A0A2T3HKB8</accession>
<evidence type="ECO:0000313" key="14">
    <source>
        <dbReference type="Proteomes" id="UP000240912"/>
    </source>
</evidence>
<feature type="modified residue" description="4-aspartylphosphate" evidence="7">
    <location>
        <position position="1128"/>
    </location>
</feature>
<keyword evidence="8" id="KW-0812">Transmembrane</keyword>
<dbReference type="GO" id="GO:0003700">
    <property type="term" value="F:DNA-binding transcription factor activity"/>
    <property type="evidence" value="ECO:0007669"/>
    <property type="project" value="InterPro"/>
</dbReference>
<keyword evidence="3 7" id="KW-0597">Phosphoprotein</keyword>
<dbReference type="Gene3D" id="1.10.10.60">
    <property type="entry name" value="Homeodomain-like"/>
    <property type="match status" value="1"/>
</dbReference>
<evidence type="ECO:0000259" key="11">
    <source>
        <dbReference type="PROSITE" id="PS50109"/>
    </source>
</evidence>
<feature type="domain" description="Response regulatory" evidence="12">
    <location>
        <begin position="1079"/>
        <end position="1195"/>
    </location>
</feature>
<dbReference type="SMART" id="SM00448">
    <property type="entry name" value="REC"/>
    <property type="match status" value="1"/>
</dbReference>
<dbReference type="SUPFAM" id="SSF55874">
    <property type="entry name" value="ATPase domain of HSP90 chaperone/DNA topoisomerase II/histidine kinase"/>
    <property type="match status" value="1"/>
</dbReference>
<dbReference type="Pfam" id="PF00072">
    <property type="entry name" value="Response_reg"/>
    <property type="match status" value="1"/>
</dbReference>
<reference evidence="13 14" key="1">
    <citation type="submission" date="2018-03" db="EMBL/GenBank/DDBJ databases">
        <authorList>
            <person name="Keele B.F."/>
        </authorList>
    </citation>
    <scope>NUCLEOTIDE SEQUENCE [LARGE SCALE GENOMIC DNA]</scope>
    <source>
        <strain evidence="13 14">YL28-9</strain>
    </source>
</reference>
<dbReference type="InterPro" id="IPR003594">
    <property type="entry name" value="HATPase_dom"/>
</dbReference>
<dbReference type="InterPro" id="IPR018062">
    <property type="entry name" value="HTH_AraC-typ_CS"/>
</dbReference>
<dbReference type="PANTHER" id="PTHR43547:SF2">
    <property type="entry name" value="HYBRID SIGNAL TRANSDUCTION HISTIDINE KINASE C"/>
    <property type="match status" value="1"/>
</dbReference>
<dbReference type="EMBL" id="PYLS01000005">
    <property type="protein sequence ID" value="PST82870.1"/>
    <property type="molecule type" value="Genomic_DNA"/>
</dbReference>
<dbReference type="OrthoDB" id="9809670at2"/>
<dbReference type="EC" id="2.7.13.3" evidence="2"/>
<dbReference type="PROSITE" id="PS50110">
    <property type="entry name" value="RESPONSE_REGULATORY"/>
    <property type="match status" value="1"/>
</dbReference>
<sequence length="1332" mass="150870">MSLRNILIFLFFLSFMPAQAQQPLFRSYAVTDGLVSNTVWCVGQDNKGYMWFGTKNGLSRFDGYQFKSYRFDKNNPQSLGNNFITAIAAADERHLWIGTQMGVYVLDLEKERFSPLALLKNQSVYDIVRDKSGSMWVATRSNGVYRFGKKPLHFHENSKAGRLSSNHVRKLTFDHSGRIWIGTFGKGIDVYDPATRQVQNLNRRNSALSSDQVLSLYTDLSGDVWVGTFAGGLNVYRQSTRNFSVFRAGTRGGINDDIVRSIYQPAPGKLYVGTEKGLNILDLSTGQSRSYTKRTNDPYSISDNAIYAIYPDREGGIWVGTYFGGISYFTEKGLGFELYYQRDGMPSLSGNAVSSFLEDTPGKFWIGTEDGGLNLFDERTRSFKKYPWHSGQQALSYHNIHCLYKDARGRIWIGTFAGGLNIYDPASGSVRNYRHEASDPRSLSNDNIYVIYEDRDKQVWIGTTKGLNRYDPASDSFFRVGGMDMDKNVIYDIYEDNTKTVWFATYDAGLVAFNKRSQTWSAYRAGRKNALSSDKIISLLDDHAGNLWIGTDGGGLNRLNMQDKTVQVFDESQGLDANVIYGMLQDDSRNLWLSTNNGLYTYLPGKKVFRHYTNWDHLQSLQFNYGASYKSSSGKLYFGGIKGFNAFFPDSVRQLSGRQEVVITNFQLFNRPVSAGVAGSPLQKPIDYTQKLTLSHSQSVISFEYAALSYLAPNKVQYAYRMQGFDKGWNYVGSERKATYTNLPAGNYVFQVKAMGNDGNWNSHVTTLQIRVNPPFYLSVWAYIFYALALAGAFWLFRHYTIKETRRKNQIRLERLKSRKEKEFYTQKLEFFTAMAHEIRTPLSLIIAPLEKLLQSRNKNTDEQAQLAIMEENSNRLLNLVNQLLDFRRIESDVYAIHQEEIELVSFIHTIYSRFSSIPYQKGIRFTMSTKISSLQVQIDPEAFTKIMNNLLINAFKFTRSKVKISIDEPETRDGRAYFSVSVEDDGIGIPPSQINNIFSKFFKVSSGAHQYSNLGGTGIGLSLARSLVEKHEGVLEVRSQEQVNTVFKLLVPYEPAGAAVAGKAVAAVKEPEGEGLLTILVAEDDESLNDFIGNGLAEAGYRVIKAFNGFEAQELLAQYQVDLIISDIMMPVTDGMEFLKAVKENIDHSHIPFILLTARANSESEIEGITLGADAYLIKPFKWKHVLAVVKNLVESRNKLREKFARQPFAPANSLTTNSRDKKFIDKVTGIIEERMMDPQLSVEELSKDLAMSRSSLHKKLKSLSGYVPNEFIRLIRLKKAAELILSEDYNISEISYLVGFNSHSYFSKCFVSQFKVPPSEFLEKHREKIT</sequence>
<dbReference type="Gene3D" id="3.40.50.2300">
    <property type="match status" value="1"/>
</dbReference>
<dbReference type="PROSITE" id="PS50109">
    <property type="entry name" value="HIS_KIN"/>
    <property type="match status" value="1"/>
</dbReference>
<evidence type="ECO:0000313" key="13">
    <source>
        <dbReference type="EMBL" id="PST82870.1"/>
    </source>
</evidence>
<comment type="caution">
    <text evidence="13">The sequence shown here is derived from an EMBL/GenBank/DDBJ whole genome shotgun (WGS) entry which is preliminary data.</text>
</comment>
<evidence type="ECO:0000256" key="9">
    <source>
        <dbReference type="SAM" id="SignalP"/>
    </source>
</evidence>